<feature type="non-terminal residue" evidence="5">
    <location>
        <position position="1"/>
    </location>
</feature>
<name>A0A8S2D785_9BILA</name>
<dbReference type="InterPro" id="IPR036322">
    <property type="entry name" value="WD40_repeat_dom_sf"/>
</dbReference>
<keyword evidence="1" id="KW-0853">WD repeat</keyword>
<gene>
    <name evidence="5" type="ORF">OVA965_LOCUS7333</name>
    <name evidence="6" type="ORF">TMI583_LOCUS7329</name>
</gene>
<evidence type="ECO:0000313" key="5">
    <source>
        <dbReference type="EMBL" id="CAF0854806.1"/>
    </source>
</evidence>
<dbReference type="SUPFAM" id="SSF50729">
    <property type="entry name" value="PH domain-like"/>
    <property type="match status" value="1"/>
</dbReference>
<dbReference type="EMBL" id="CAJOBA010002321">
    <property type="protein sequence ID" value="CAF3639976.1"/>
    <property type="molecule type" value="Genomic_DNA"/>
</dbReference>
<dbReference type="InterPro" id="IPR011993">
    <property type="entry name" value="PH-like_dom_sf"/>
</dbReference>
<evidence type="ECO:0000256" key="1">
    <source>
        <dbReference type="PROSITE-ProRule" id="PRU00221"/>
    </source>
</evidence>
<evidence type="ECO:0000313" key="7">
    <source>
        <dbReference type="Proteomes" id="UP000677228"/>
    </source>
</evidence>
<dbReference type="InterPro" id="IPR001680">
    <property type="entry name" value="WD40_rpt"/>
</dbReference>
<dbReference type="SMART" id="SM00320">
    <property type="entry name" value="WD40"/>
    <property type="match status" value="3"/>
</dbReference>
<evidence type="ECO:0008006" key="8">
    <source>
        <dbReference type="Google" id="ProtNLM"/>
    </source>
</evidence>
<evidence type="ECO:0000259" key="3">
    <source>
        <dbReference type="PROSITE" id="PS50197"/>
    </source>
</evidence>
<dbReference type="InterPro" id="IPR036372">
    <property type="entry name" value="BEACH_dom_sf"/>
</dbReference>
<dbReference type="CDD" id="cd01201">
    <property type="entry name" value="PH_BEACH"/>
    <property type="match status" value="1"/>
</dbReference>
<feature type="compositionally biased region" description="Acidic residues" evidence="2">
    <location>
        <begin position="1274"/>
        <end position="1287"/>
    </location>
</feature>
<dbReference type="PROSITE" id="PS50197">
    <property type="entry name" value="BEACH"/>
    <property type="match status" value="1"/>
</dbReference>
<dbReference type="Gene3D" id="2.30.29.30">
    <property type="entry name" value="Pleckstrin-homology domain (PH domain)/Phosphotyrosine-binding domain (PTB)"/>
    <property type="match status" value="1"/>
</dbReference>
<dbReference type="EMBL" id="CAJNOK010002321">
    <property type="protein sequence ID" value="CAF0854806.1"/>
    <property type="molecule type" value="Genomic_DNA"/>
</dbReference>
<dbReference type="Pfam" id="PF02138">
    <property type="entry name" value="Beach"/>
    <property type="match status" value="1"/>
</dbReference>
<feature type="region of interest" description="Disordered" evidence="2">
    <location>
        <begin position="1237"/>
        <end position="1304"/>
    </location>
</feature>
<feature type="repeat" description="WD" evidence="1">
    <location>
        <begin position="2238"/>
        <end position="2279"/>
    </location>
</feature>
<dbReference type="InterPro" id="IPR015943">
    <property type="entry name" value="WD40/YVTN_repeat-like_dom_sf"/>
</dbReference>
<dbReference type="SMART" id="SM01026">
    <property type="entry name" value="Beach"/>
    <property type="match status" value="1"/>
</dbReference>
<dbReference type="Pfam" id="PF14844">
    <property type="entry name" value="PH_BEACH"/>
    <property type="match status" value="1"/>
</dbReference>
<evidence type="ECO:0000313" key="6">
    <source>
        <dbReference type="EMBL" id="CAF3639976.1"/>
    </source>
</evidence>
<feature type="domain" description="BEACH-type PH" evidence="4">
    <location>
        <begin position="1603"/>
        <end position="1719"/>
    </location>
</feature>
<protein>
    <recommendedName>
        <fullName evidence="8">Lysosomal trafficking regulator</fullName>
    </recommendedName>
</protein>
<dbReference type="Gene3D" id="2.130.10.10">
    <property type="entry name" value="YVTN repeat-like/Quinoprotein amine dehydrogenase"/>
    <property type="match status" value="1"/>
</dbReference>
<accession>A0A8S2D785</accession>
<dbReference type="SUPFAM" id="SSF81837">
    <property type="entry name" value="BEACH domain"/>
    <property type="match status" value="1"/>
</dbReference>
<dbReference type="PANTHER" id="PTHR13743">
    <property type="entry name" value="BEIGE/BEACH-RELATED"/>
    <property type="match status" value="1"/>
</dbReference>
<dbReference type="InterPro" id="IPR000409">
    <property type="entry name" value="BEACH_dom"/>
</dbReference>
<feature type="compositionally biased region" description="Low complexity" evidence="2">
    <location>
        <begin position="1245"/>
        <end position="1256"/>
    </location>
</feature>
<proteinExistence type="predicted"/>
<dbReference type="Proteomes" id="UP000682733">
    <property type="component" value="Unassembled WGS sequence"/>
</dbReference>
<comment type="caution">
    <text evidence="5">The sequence shown here is derived from an EMBL/GenBank/DDBJ whole genome shotgun (WGS) entry which is preliminary data.</text>
</comment>
<dbReference type="Gene3D" id="1.10.1540.10">
    <property type="entry name" value="BEACH domain"/>
    <property type="match status" value="1"/>
</dbReference>
<reference evidence="5" key="1">
    <citation type="submission" date="2021-02" db="EMBL/GenBank/DDBJ databases">
        <authorList>
            <person name="Nowell W R."/>
        </authorList>
    </citation>
    <scope>NUCLEOTIDE SEQUENCE</scope>
</reference>
<organism evidence="5 7">
    <name type="scientific">Didymodactylos carnosus</name>
    <dbReference type="NCBI Taxonomy" id="1234261"/>
    <lineage>
        <taxon>Eukaryota</taxon>
        <taxon>Metazoa</taxon>
        <taxon>Spiralia</taxon>
        <taxon>Gnathifera</taxon>
        <taxon>Rotifera</taxon>
        <taxon>Eurotatoria</taxon>
        <taxon>Bdelloidea</taxon>
        <taxon>Philodinida</taxon>
        <taxon>Philodinidae</taxon>
        <taxon>Didymodactylos</taxon>
    </lineage>
</organism>
<dbReference type="CDD" id="cd06071">
    <property type="entry name" value="Beach"/>
    <property type="match status" value="1"/>
</dbReference>
<sequence>ESSSMPSNYIRLCCLPSSSWCHVLFILSSSDTLSKKCSIRVYLNGLSLSCYDCPQSKFSPSFSSTKSNWLLSIGQRSLDQCTPYYYDLGTLLLFDKELFNNDYILSYLYSLGSDQWHFLDTPQMATTSTIGDYWVYRRFSLLHLNITIDKFDQEQAYWRSVLKRSIIGSYTPSYPWTLFTFSTSNDDANITSSSSVSQSILAKVFFRSSTLALTPPNQSSTTNTSVIDFDLCSYARTISLPSKIIVEYSTTILNVCERSGGVLNFIYLYAKIIELTLYEQTDFYLLHVTDILFTCIWKMKSYYDLFHSLNGYNLIVKVLSSQQIYTKITTKLYKTMLIHSLNKIKYSSSLMNGHIYDIHLFMQILLEWKIWKQSPHLYHKILDTCELLLNDQQCQHYLSNRQLFKKHFALDRLLIICQEIIEDTNNTNQQSDGLILTDHMASSIVNIIEYLLEFDLNYISTIMNFVLLIHPLVKTYVTYNKEHFYFVQHYPKQKQQQLRETVDENEEITFTNNSIDNEHTDIVNGIDTFSFSDDQYQFRRRCTTVVDDSAPIIFNNNQQLRQEPIINNDSKQYSEKKVSISNIGPIRKSRSFSDFFTSSLEFGQHQKRQYGLTIVNPTFYDGASTNVADKTRLNDNQIDCISHSVELLSSGLLKLLTTIVVTAPDRLMLKLIDNVFRINILVVLLLDSNILKRIQCLKLLDAYLKRLQPNKIREDLIETDLTFMMANQLYQYEMNGDQTSIDQQQQLIETCLTIVFQRPITLNQSQNIVDQISSHENFFSFLSSTSSKPHICPMSQIGLALLLSLIEKLTLSKSGVYLCQISIYLLNQIIERSNEFYRQYLIDIGLCEVLFNTLCSCMQQIKVNKQDMFESYKNVIINIQLCFNSLVACLYATVNGTSATFTNILNILIKMIQEQFIEETAHPGNWKMDHFDLSVLHQTLFSVLSTIIDLTETLCHLSKIHSPINQRRLSNHAISPLSRCSSTASLNVNSSSNSLDQSLKSSLSEIQLKISFGFMKNSSENLVPLRVLNNYNDESTSNNENASAATTLFDQFDLGDRFRKYLQLSVDYIEMIYFDHPATTDSLEQYTLKLFDLCLNGIAYNLEKKPLTTTQSSTDNSNTSEKLTKRRYWAILMFRCREIIKQKCSKLLTLTLNPDKQRVQFRCEIIKHILNQPNSKQILDYLFSNDLHLYEKVLVYFNQLCNWKEQENDKNEQRRDRIKSPGSEHWTAFSSQILTVSSPTKLTPSSEKFSTTSSKSDNAKKTNRKNQKIKQDKEGEEEEEEENDVESDSWSTSSSTTDHDIEIPEKLSPLSLSSTNLSTISQQQIPIIITDSQTLIELHEELFDLFRDAMKSLTVQTSTTQQRIFVNYLLNNQFENIYSSPETPKETLKFKSSTVPSSSKQTPVLSLNRVATTVLSSSLTPPTTISSMLNERQLIYLHDFESNLDIIRKRIQFNNQRFNKIQSDTIRLLTSKAMEITQDVINLQNHERKKFIEHIRLTQSLELRIKHLWHNLSGQLTHELSIWYEPQLYPQFWELDPTETPNRERRRLQRAYCLMNKKYFQSHVVTEKLMKPTLWYLFDSSMGSINTSPSSAHQSMAIQTILYRNEKIEYQCRCINVTPSTEIKGELLIGIQRIYFVADDQTTATTKSSSIPYQTTYFYNYFSDDFNSFSFCFDQIREIYKRRYMLKDIALELFLTNGITLLLAQTNQHEREHLYKLLLKKNLINYIHGETLNDVQLLWRQGLITNFDYIMSLNKLAGRTFNDLMQYPICPYIISTYDKDILDLHMTQNYRDLTKPIAIQHKEKEEKFIDMYKALKESHELSLADNVDISTASTRRSFGPQSDPYHFASLYSNSGIVLHYLVRLLPYTKMFLDYQDQNFDCPDRTFHDIKTSWWLSSYESTSDFKELIPEFYFLHEFLLNKQQFNFGIKQNGQKVNDVCLPAWAKKNHRLFVNILRQALESDYVTQHIHQWIDLVFGFKQTGKAALDAINVFHAACYYGYPIDTVGDEVTRKAHQGIIRTCGQVPKQLFPQQHPSIISTSTVHSSNGTVSSVPKRSERGIFEQTLPIDSIHRHALGVKWGDFVGSYDQPSPEYVSKHECPIPVVQFICLSNGNEIICLPPYTSLFYQQNQEARIRSASTVNTTVSDTSLSNDPMIVLKWNTSDSVVRCRQLRQQKQWYNFYISHSSDSDYDKITSCASVDYCLLFMGKKSGLIEVFKVKRTKTLSPCGIELVRRYLPFIAHRSPITCLHVNKQFSLLLSTSADGMLILWDTNRLSYVRQFKHDDNPIYCISASETTCDICYLCSNGASEWYLFYLTCNCDLIGSLTFSEQINCICFTNAPEGQAINMIIGGFETGKIQMWSTWDLTLLRQLDFHQLKSCPIVAITVSKIDRRRLYISDRNKQLHVIETNGQINSQINTNRSTLLKVAQPPQVLFLT</sequence>
<evidence type="ECO:0000256" key="2">
    <source>
        <dbReference type="SAM" id="MobiDB-lite"/>
    </source>
</evidence>
<dbReference type="PROSITE" id="PS50082">
    <property type="entry name" value="WD_REPEATS_2"/>
    <property type="match status" value="1"/>
</dbReference>
<dbReference type="InterPro" id="IPR023362">
    <property type="entry name" value="PH-BEACH_dom"/>
</dbReference>
<dbReference type="Proteomes" id="UP000677228">
    <property type="component" value="Unassembled WGS sequence"/>
</dbReference>
<dbReference type="SUPFAM" id="SSF50978">
    <property type="entry name" value="WD40 repeat-like"/>
    <property type="match status" value="1"/>
</dbReference>
<dbReference type="InterPro" id="IPR050865">
    <property type="entry name" value="BEACH_Domain"/>
</dbReference>
<dbReference type="PROSITE" id="PS50294">
    <property type="entry name" value="WD_REPEATS_REGION"/>
    <property type="match status" value="1"/>
</dbReference>
<evidence type="ECO:0000259" key="4">
    <source>
        <dbReference type="PROSITE" id="PS51783"/>
    </source>
</evidence>
<feature type="domain" description="BEACH" evidence="3">
    <location>
        <begin position="1724"/>
        <end position="2036"/>
    </location>
</feature>
<dbReference type="PANTHER" id="PTHR13743:SF86">
    <property type="entry name" value="LYSOSOMAL-TRAFFICKING REGULATOR"/>
    <property type="match status" value="1"/>
</dbReference>
<dbReference type="PROSITE" id="PS51783">
    <property type="entry name" value="PH_BEACH"/>
    <property type="match status" value="1"/>
</dbReference>